<dbReference type="Pfam" id="PF10592">
    <property type="entry name" value="AIPR"/>
    <property type="match status" value="1"/>
</dbReference>
<evidence type="ECO:0000313" key="2">
    <source>
        <dbReference type="EMBL" id="UXI68493.1"/>
    </source>
</evidence>
<evidence type="ECO:0000259" key="1">
    <source>
        <dbReference type="Pfam" id="PF10592"/>
    </source>
</evidence>
<dbReference type="EMBL" id="CP104694">
    <property type="protein sequence ID" value="UXI68493.1"/>
    <property type="molecule type" value="Genomic_DNA"/>
</dbReference>
<sequence length="569" mass="64205">MNFNVSIVDQQVRGLADRLRTQLEDEMGKKLDDTAARSAAFVVLCVKTLLDLTDIEAIECLTEGGNDFGVDAIEVGDTIEGEFLITLFQCKYRHADLEGNSNFPENGVDKAVKAVRALFNPQAPVNLNPRLQARIEEVRSLITDGIIPRVRYLLCNNGLPWKRPEAQNVIDRENFPPQSVHFEHVNHDVLISILQATQAVKDTIQFSGKAVVEDFNFSRVFVGKVAVGELARLMDSHGDRLLERNIRRYLGLQGNRVNEAIRDTLTSPSERPNFFFYNNGITLICSRFDYNALQNEDYKVRVEGLQIINGGQTCKTIQSTLANLATSTKGLESAYALVRLYQVGGEDANNLVRTITYATNSQNPVDLRDLRSNDPIQKRLELSMRDLGYEYRRQRNVGSAKPTEITTGTAAEAILSVWRQRPQQAKFRSGEHFGKLYEEIFSADLNGAQTVAAVLIFRIAENKRKRPPADAPEFVRYASCFAAMLMGEYLLADLNVALAQLDHRNFDRAREYIDTRGDEYFRRAIDEIGNALKKLYGDSEVSLQRLSATFRRGDLLQELRPISLERLLS</sequence>
<proteinExistence type="predicted"/>
<gene>
    <name evidence="2" type="ORF">N4264_02235</name>
</gene>
<feature type="domain" description="Abortive phage infection protein C-terminal" evidence="1">
    <location>
        <begin position="242"/>
        <end position="495"/>
    </location>
</feature>
<keyword evidence="3" id="KW-1185">Reference proteome</keyword>
<dbReference type="Proteomes" id="UP001064632">
    <property type="component" value="Chromosome"/>
</dbReference>
<accession>A0ABY6BEN4</accession>
<reference evidence="2" key="1">
    <citation type="submission" date="2022-09" db="EMBL/GenBank/DDBJ databases">
        <title>Tahibacter sp. nov., isolated from a fresh water.</title>
        <authorList>
            <person name="Baek J.H."/>
            <person name="Lee J.K."/>
            <person name="Kim J.M."/>
            <person name="Jeon C.O."/>
        </authorList>
    </citation>
    <scope>NUCLEOTIDE SEQUENCE</scope>
    <source>
        <strain evidence="2">W38</strain>
    </source>
</reference>
<organism evidence="2 3">
    <name type="scientific">Tahibacter amnicola</name>
    <dbReference type="NCBI Taxonomy" id="2976241"/>
    <lineage>
        <taxon>Bacteria</taxon>
        <taxon>Pseudomonadati</taxon>
        <taxon>Pseudomonadota</taxon>
        <taxon>Gammaproteobacteria</taxon>
        <taxon>Lysobacterales</taxon>
        <taxon>Rhodanobacteraceae</taxon>
        <taxon>Tahibacter</taxon>
    </lineage>
</organism>
<dbReference type="InterPro" id="IPR018891">
    <property type="entry name" value="AIPR_C"/>
</dbReference>
<name>A0ABY6BEN4_9GAMM</name>
<protein>
    <submittedName>
        <fullName evidence="2">AIPR family protein</fullName>
    </submittedName>
</protein>
<dbReference type="RefSeq" id="WP_261695452.1">
    <property type="nucleotide sequence ID" value="NZ_CP104694.1"/>
</dbReference>
<evidence type="ECO:0000313" key="3">
    <source>
        <dbReference type="Proteomes" id="UP001064632"/>
    </source>
</evidence>